<keyword evidence="3" id="KW-0812">Transmembrane</keyword>
<dbReference type="PANTHER" id="PTHR31836">
    <property type="match status" value="1"/>
</dbReference>
<dbReference type="EMBL" id="BLAL01000331">
    <property type="protein sequence ID" value="GET03724.1"/>
    <property type="molecule type" value="Genomic_DNA"/>
</dbReference>
<keyword evidence="3" id="KW-0472">Membrane</keyword>
<evidence type="ECO:0000256" key="2">
    <source>
        <dbReference type="SAM" id="MobiDB-lite"/>
    </source>
</evidence>
<protein>
    <submittedName>
        <fullName evidence="5">Riboflavin aldehydeforming enzyme, putative</fullName>
    </submittedName>
</protein>
<accession>A0A8H3MJ67</accession>
<organism evidence="5 6">
    <name type="scientific">Rhizophagus clarus</name>
    <dbReference type="NCBI Taxonomy" id="94130"/>
    <lineage>
        <taxon>Eukaryota</taxon>
        <taxon>Fungi</taxon>
        <taxon>Fungi incertae sedis</taxon>
        <taxon>Mucoromycota</taxon>
        <taxon>Glomeromycotina</taxon>
        <taxon>Glomeromycetes</taxon>
        <taxon>Glomerales</taxon>
        <taxon>Glomeraceae</taxon>
        <taxon>Rhizophagus</taxon>
    </lineage>
</organism>
<dbReference type="InterPro" id="IPR051477">
    <property type="entry name" value="Expansin_CellWall"/>
</dbReference>
<proteinExistence type="predicted"/>
<name>A0A8H3MJ67_9GLOM</name>
<feature type="domain" description="RlpA-like protein double-psi beta-barrel" evidence="4">
    <location>
        <begin position="112"/>
        <end position="157"/>
    </location>
</feature>
<sequence length="197" mass="21071">MAPNKEKALPSLPFFNKPSNESNSNSNSKFMTRILILFFIIILVIIIVAAVGGFNSQDTGKPGINMSGKGDGTFYNPSVGIGSCGWQNDDSEFVAALNAPQYGEFSDPADSPICGKCIKITGPNGSVKVKLVDKCPKCKRGDIDMSPAAFKKIAKLDDATSKSLINLSNLLLCNKKIFIEGAIPKSEKALFESDDEG</sequence>
<evidence type="ECO:0000259" key="4">
    <source>
        <dbReference type="Pfam" id="PF03330"/>
    </source>
</evidence>
<dbReference type="AlphaFoldDB" id="A0A8H3MJ67"/>
<dbReference type="InterPro" id="IPR009009">
    <property type="entry name" value="RlpA-like_DPBB"/>
</dbReference>
<comment type="caution">
    <text evidence="5">The sequence shown here is derived from an EMBL/GenBank/DDBJ whole genome shotgun (WGS) entry which is preliminary data.</text>
</comment>
<dbReference type="PANTHER" id="PTHR31836:SF21">
    <property type="entry name" value="EXPANSIN-LIKE PROTEIN 7"/>
    <property type="match status" value="1"/>
</dbReference>
<evidence type="ECO:0000256" key="3">
    <source>
        <dbReference type="SAM" id="Phobius"/>
    </source>
</evidence>
<dbReference type="OrthoDB" id="406505at2759"/>
<feature type="region of interest" description="Disordered" evidence="2">
    <location>
        <begin position="1"/>
        <end position="25"/>
    </location>
</feature>
<feature type="compositionally biased region" description="Low complexity" evidence="2">
    <location>
        <begin position="13"/>
        <end position="25"/>
    </location>
</feature>
<dbReference type="Proteomes" id="UP000615446">
    <property type="component" value="Unassembled WGS sequence"/>
</dbReference>
<evidence type="ECO:0000313" key="6">
    <source>
        <dbReference type="Proteomes" id="UP000615446"/>
    </source>
</evidence>
<dbReference type="CDD" id="cd22191">
    <property type="entry name" value="DPBB_RlpA_EXP_N-like"/>
    <property type="match status" value="1"/>
</dbReference>
<dbReference type="Pfam" id="PF03330">
    <property type="entry name" value="DPBB_1"/>
    <property type="match status" value="1"/>
</dbReference>
<keyword evidence="3" id="KW-1133">Transmembrane helix</keyword>
<evidence type="ECO:0000313" key="5">
    <source>
        <dbReference type="EMBL" id="GET03724.1"/>
    </source>
</evidence>
<reference evidence="5" key="1">
    <citation type="submission" date="2019-10" db="EMBL/GenBank/DDBJ databases">
        <title>Conservation and host-specific expression of non-tandemly repeated heterogenous ribosome RNA gene in arbuscular mycorrhizal fungi.</title>
        <authorList>
            <person name="Maeda T."/>
            <person name="Kobayashi Y."/>
            <person name="Nakagawa T."/>
            <person name="Ezawa T."/>
            <person name="Yamaguchi K."/>
            <person name="Bino T."/>
            <person name="Nishimoto Y."/>
            <person name="Shigenobu S."/>
            <person name="Kawaguchi M."/>
        </authorList>
    </citation>
    <scope>NUCLEOTIDE SEQUENCE</scope>
    <source>
        <strain evidence="5">HR1</strain>
    </source>
</reference>
<dbReference type="InterPro" id="IPR036908">
    <property type="entry name" value="RlpA-like_sf"/>
</dbReference>
<gene>
    <name evidence="5" type="ORF">RCL2_003005100</name>
</gene>
<keyword evidence="1" id="KW-0732">Signal</keyword>
<evidence type="ECO:0000256" key="1">
    <source>
        <dbReference type="ARBA" id="ARBA00022729"/>
    </source>
</evidence>
<feature type="transmembrane region" description="Helical" evidence="3">
    <location>
        <begin position="34"/>
        <end position="54"/>
    </location>
</feature>
<dbReference type="Gene3D" id="2.40.40.10">
    <property type="entry name" value="RlpA-like domain"/>
    <property type="match status" value="1"/>
</dbReference>
<dbReference type="SUPFAM" id="SSF50685">
    <property type="entry name" value="Barwin-like endoglucanases"/>
    <property type="match status" value="1"/>
</dbReference>